<gene>
    <name evidence="2" type="ORF">RN001_015235</name>
</gene>
<feature type="signal peptide" evidence="1">
    <location>
        <begin position="1"/>
        <end position="17"/>
    </location>
</feature>
<name>A0AAN7P0R4_9COLE</name>
<dbReference type="Gene3D" id="1.10.238.20">
    <property type="entry name" value="Pheromone/general odorant binding protein domain"/>
    <property type="match status" value="1"/>
</dbReference>
<keyword evidence="1" id="KW-0732">Signal</keyword>
<evidence type="ECO:0000256" key="1">
    <source>
        <dbReference type="SAM" id="SignalP"/>
    </source>
</evidence>
<feature type="chain" id="PRO_5042857254" evidence="1">
    <location>
        <begin position="18"/>
        <end position="121"/>
    </location>
</feature>
<dbReference type="Proteomes" id="UP001353858">
    <property type="component" value="Unassembled WGS sequence"/>
</dbReference>
<evidence type="ECO:0000313" key="2">
    <source>
        <dbReference type="EMBL" id="KAK4873206.1"/>
    </source>
</evidence>
<comment type="caution">
    <text evidence="2">The sequence shown here is derived from an EMBL/GenBank/DDBJ whole genome shotgun (WGS) entry which is preliminary data.</text>
</comment>
<keyword evidence="3" id="KW-1185">Reference proteome</keyword>
<dbReference type="InterPro" id="IPR036728">
    <property type="entry name" value="PBP_GOBP_sf"/>
</dbReference>
<dbReference type="SUPFAM" id="SSF47565">
    <property type="entry name" value="Insect pheromone/odorant-binding proteins"/>
    <property type="match status" value="1"/>
</dbReference>
<dbReference type="GO" id="GO:0005549">
    <property type="term" value="F:odorant binding"/>
    <property type="evidence" value="ECO:0007669"/>
    <property type="project" value="InterPro"/>
</dbReference>
<organism evidence="2 3">
    <name type="scientific">Aquatica leii</name>
    <dbReference type="NCBI Taxonomy" id="1421715"/>
    <lineage>
        <taxon>Eukaryota</taxon>
        <taxon>Metazoa</taxon>
        <taxon>Ecdysozoa</taxon>
        <taxon>Arthropoda</taxon>
        <taxon>Hexapoda</taxon>
        <taxon>Insecta</taxon>
        <taxon>Pterygota</taxon>
        <taxon>Neoptera</taxon>
        <taxon>Endopterygota</taxon>
        <taxon>Coleoptera</taxon>
        <taxon>Polyphaga</taxon>
        <taxon>Elateriformia</taxon>
        <taxon>Elateroidea</taxon>
        <taxon>Lampyridae</taxon>
        <taxon>Luciolinae</taxon>
        <taxon>Aquatica</taxon>
    </lineage>
</organism>
<protein>
    <submittedName>
        <fullName evidence="2">Uncharacterized protein</fullName>
    </submittedName>
</protein>
<dbReference type="Pfam" id="PF01395">
    <property type="entry name" value="PBP_GOBP"/>
    <property type="match status" value="1"/>
</dbReference>
<accession>A0AAN7P0R4</accession>
<dbReference type="CDD" id="cd23992">
    <property type="entry name" value="PBP_GOBP"/>
    <property type="match status" value="1"/>
</dbReference>
<dbReference type="AlphaFoldDB" id="A0AAN7P0R4"/>
<evidence type="ECO:0000313" key="3">
    <source>
        <dbReference type="Proteomes" id="UP001353858"/>
    </source>
</evidence>
<dbReference type="EMBL" id="JARPUR010000007">
    <property type="protein sequence ID" value="KAK4873206.1"/>
    <property type="molecule type" value="Genomic_DNA"/>
</dbReference>
<reference evidence="3" key="1">
    <citation type="submission" date="2023-01" db="EMBL/GenBank/DDBJ databases">
        <title>Key to firefly adult light organ development and bioluminescence: homeobox transcription factors regulate luciferase expression and transportation to peroxisome.</title>
        <authorList>
            <person name="Fu X."/>
        </authorList>
    </citation>
    <scope>NUCLEOTIDE SEQUENCE [LARGE SCALE GENOMIC DNA]</scope>
</reference>
<dbReference type="InterPro" id="IPR006170">
    <property type="entry name" value="PBP/GOBP"/>
</dbReference>
<sequence length="121" mass="13918">MIFLVAIVLLTAGYLDIRPSIYLPYASECMCKKGADPDKAYGFIYSLKYPNDPCLKCFVRCSSTSIGYFNSFGEPQDEVILRYAPEVPQQVLDTCRNQTKNELDLCEKLFKYSRCFISYFL</sequence>
<proteinExistence type="predicted"/>